<feature type="region of interest" description="Disordered" evidence="1">
    <location>
        <begin position="131"/>
        <end position="162"/>
    </location>
</feature>
<dbReference type="EMBL" id="CP089982">
    <property type="protein sequence ID" value="WXA95422.1"/>
    <property type="molecule type" value="Genomic_DNA"/>
</dbReference>
<protein>
    <submittedName>
        <fullName evidence="2">Uncharacterized protein</fullName>
    </submittedName>
</protein>
<proteinExistence type="predicted"/>
<dbReference type="Proteomes" id="UP001379533">
    <property type="component" value="Chromosome"/>
</dbReference>
<reference evidence="2 3" key="1">
    <citation type="submission" date="2021-12" db="EMBL/GenBank/DDBJ databases">
        <title>Discovery of the Pendulisporaceae a myxobacterial family with distinct sporulation behavior and unique specialized metabolism.</title>
        <authorList>
            <person name="Garcia R."/>
            <person name="Popoff A."/>
            <person name="Bader C.D."/>
            <person name="Loehr J."/>
            <person name="Walesch S."/>
            <person name="Walt C."/>
            <person name="Boldt J."/>
            <person name="Bunk B."/>
            <person name="Haeckl F.J.F.P.J."/>
            <person name="Gunesch A.P."/>
            <person name="Birkelbach J."/>
            <person name="Nuebel U."/>
            <person name="Pietschmann T."/>
            <person name="Bach T."/>
            <person name="Mueller R."/>
        </authorList>
    </citation>
    <scope>NUCLEOTIDE SEQUENCE [LARGE SCALE GENOMIC DNA]</scope>
    <source>
        <strain evidence="2 3">MSr12523</strain>
    </source>
</reference>
<evidence type="ECO:0000256" key="1">
    <source>
        <dbReference type="SAM" id="MobiDB-lite"/>
    </source>
</evidence>
<name>A0ABZ2KD56_9BACT</name>
<keyword evidence="3" id="KW-1185">Reference proteome</keyword>
<evidence type="ECO:0000313" key="3">
    <source>
        <dbReference type="Proteomes" id="UP001379533"/>
    </source>
</evidence>
<sequence>MKHFVQALADTLGLGSLLDEVRHHFGGYELLNHWKQGEFHHDVVVRVPSTANEHLRGLLPGPILVIATNCNGGVKEVLCFGEVPERWALWHWRCPHIGDFTGDIPPVLERAITEHWFDPCDLLSADARSELRPEHRQRQRGGGWEMAPSACAGVRNGSANGA</sequence>
<organism evidence="2 3">
    <name type="scientific">Pendulispora brunnea</name>
    <dbReference type="NCBI Taxonomy" id="2905690"/>
    <lineage>
        <taxon>Bacteria</taxon>
        <taxon>Pseudomonadati</taxon>
        <taxon>Myxococcota</taxon>
        <taxon>Myxococcia</taxon>
        <taxon>Myxococcales</taxon>
        <taxon>Sorangiineae</taxon>
        <taxon>Pendulisporaceae</taxon>
        <taxon>Pendulispora</taxon>
    </lineage>
</organism>
<gene>
    <name evidence="2" type="ORF">LZC95_01020</name>
</gene>
<accession>A0ABZ2KD56</accession>
<dbReference type="RefSeq" id="WP_394846029.1">
    <property type="nucleotide sequence ID" value="NZ_CP089982.1"/>
</dbReference>
<evidence type="ECO:0000313" key="2">
    <source>
        <dbReference type="EMBL" id="WXA95422.1"/>
    </source>
</evidence>